<evidence type="ECO:0000256" key="1">
    <source>
        <dbReference type="ARBA" id="ARBA00022741"/>
    </source>
</evidence>
<dbReference type="Proteomes" id="UP000199288">
    <property type="component" value="Unassembled WGS sequence"/>
</dbReference>
<feature type="domain" description="Helicase ATP-binding" evidence="3">
    <location>
        <begin position="66"/>
        <end position="262"/>
    </location>
</feature>
<dbReference type="InterPro" id="IPR014001">
    <property type="entry name" value="Helicase_ATP-bd"/>
</dbReference>
<dbReference type="SMART" id="SM00487">
    <property type="entry name" value="DEXDc"/>
    <property type="match status" value="1"/>
</dbReference>
<evidence type="ECO:0000256" key="2">
    <source>
        <dbReference type="ARBA" id="ARBA00022840"/>
    </source>
</evidence>
<evidence type="ECO:0000313" key="6">
    <source>
        <dbReference type="Proteomes" id="UP000199288"/>
    </source>
</evidence>
<evidence type="ECO:0000313" key="5">
    <source>
        <dbReference type="EMBL" id="SDZ91542.1"/>
    </source>
</evidence>
<gene>
    <name evidence="5" type="ORF">SAMN02910418_00525</name>
</gene>
<dbReference type="Pfam" id="PF09369">
    <property type="entry name" value="MZB"/>
    <property type="match status" value="1"/>
</dbReference>
<keyword evidence="5" id="KW-0378">Hydrolase</keyword>
<dbReference type="Gene3D" id="3.40.50.300">
    <property type="entry name" value="P-loop containing nucleotide triphosphate hydrolases"/>
    <property type="match status" value="2"/>
</dbReference>
<keyword evidence="6" id="KW-1185">Reference proteome</keyword>
<dbReference type="PROSITE" id="PS51192">
    <property type="entry name" value="HELICASE_ATP_BIND_1"/>
    <property type="match status" value="1"/>
</dbReference>
<dbReference type="SUPFAM" id="SSF52540">
    <property type="entry name" value="P-loop containing nucleoside triphosphate hydrolases"/>
    <property type="match status" value="1"/>
</dbReference>
<proteinExistence type="predicted"/>
<accession>A0A1H3WYX8</accession>
<dbReference type="GO" id="GO:0036297">
    <property type="term" value="P:interstrand cross-link repair"/>
    <property type="evidence" value="ECO:0007669"/>
    <property type="project" value="TreeGrafter"/>
</dbReference>
<keyword evidence="2" id="KW-0067">ATP-binding</keyword>
<dbReference type="GO" id="GO:0043138">
    <property type="term" value="F:3'-5' DNA helicase activity"/>
    <property type="evidence" value="ECO:0007669"/>
    <property type="project" value="TreeGrafter"/>
</dbReference>
<feature type="domain" description="Helicase C-terminal" evidence="4">
    <location>
        <begin position="293"/>
        <end position="442"/>
    </location>
</feature>
<dbReference type="Pfam" id="PF00270">
    <property type="entry name" value="DEAD"/>
    <property type="match status" value="1"/>
</dbReference>
<dbReference type="InterPro" id="IPR001650">
    <property type="entry name" value="Helicase_C-like"/>
</dbReference>
<dbReference type="InterPro" id="IPR011545">
    <property type="entry name" value="DEAD/DEAH_box_helicase_dom"/>
</dbReference>
<dbReference type="RefSeq" id="WP_092561702.1">
    <property type="nucleotide sequence ID" value="NZ_FNQV01000003.1"/>
</dbReference>
<organism evidence="5 6">
    <name type="scientific">Bowdeniella nasicola</name>
    <dbReference type="NCBI Taxonomy" id="208480"/>
    <lineage>
        <taxon>Bacteria</taxon>
        <taxon>Bacillati</taxon>
        <taxon>Actinomycetota</taxon>
        <taxon>Actinomycetes</taxon>
        <taxon>Actinomycetales</taxon>
        <taxon>Actinomycetaceae</taxon>
        <taxon>Bowdeniella</taxon>
    </lineage>
</organism>
<evidence type="ECO:0000259" key="3">
    <source>
        <dbReference type="PROSITE" id="PS51192"/>
    </source>
</evidence>
<reference evidence="6" key="1">
    <citation type="submission" date="2016-10" db="EMBL/GenBank/DDBJ databases">
        <authorList>
            <person name="Varghese N."/>
            <person name="Submissions S."/>
        </authorList>
    </citation>
    <scope>NUCLEOTIDE SEQUENCE [LARGE SCALE GENOMIC DNA]</scope>
    <source>
        <strain evidence="6">KPR-1</strain>
    </source>
</reference>
<dbReference type="PROSITE" id="PS51194">
    <property type="entry name" value="HELICASE_CTER"/>
    <property type="match status" value="1"/>
</dbReference>
<keyword evidence="1" id="KW-0547">Nucleotide-binding</keyword>
<dbReference type="CDD" id="cd18797">
    <property type="entry name" value="SF2_C_Hrq"/>
    <property type="match status" value="1"/>
</dbReference>
<dbReference type="GO" id="GO:0003676">
    <property type="term" value="F:nucleic acid binding"/>
    <property type="evidence" value="ECO:0007669"/>
    <property type="project" value="InterPro"/>
</dbReference>
<evidence type="ECO:0000259" key="4">
    <source>
        <dbReference type="PROSITE" id="PS51194"/>
    </source>
</evidence>
<dbReference type="GO" id="GO:0006289">
    <property type="term" value="P:nucleotide-excision repair"/>
    <property type="evidence" value="ECO:0007669"/>
    <property type="project" value="TreeGrafter"/>
</dbReference>
<dbReference type="InterPro" id="IPR018973">
    <property type="entry name" value="MZB"/>
</dbReference>
<dbReference type="EMBL" id="FNQV01000003">
    <property type="protein sequence ID" value="SDZ91542.1"/>
    <property type="molecule type" value="Genomic_DNA"/>
</dbReference>
<dbReference type="Pfam" id="PF00271">
    <property type="entry name" value="Helicase_C"/>
    <property type="match status" value="1"/>
</dbReference>
<protein>
    <submittedName>
        <fullName evidence="5">DEAD/DEAH box helicase domain-containing protein</fullName>
    </submittedName>
</protein>
<dbReference type="AlphaFoldDB" id="A0A1H3WYX8"/>
<dbReference type="PANTHER" id="PTHR47957:SF3">
    <property type="entry name" value="ATP-DEPENDENT HELICASE HRQ1"/>
    <property type="match status" value="1"/>
</dbReference>
<dbReference type="GO" id="GO:0005524">
    <property type="term" value="F:ATP binding"/>
    <property type="evidence" value="ECO:0007669"/>
    <property type="project" value="UniProtKB-KW"/>
</dbReference>
<keyword evidence="5" id="KW-0347">Helicase</keyword>
<dbReference type="OrthoDB" id="143059at2"/>
<dbReference type="InterPro" id="IPR027417">
    <property type="entry name" value="P-loop_NTPase"/>
</dbReference>
<dbReference type="SMART" id="SM00490">
    <property type="entry name" value="HELICc"/>
    <property type="match status" value="1"/>
</dbReference>
<sequence length="780" mass="82323">MGAGPNHDIVASVRRIVGEDRIAHVHRTPARSAQYAPWPQAVHPDVVAAYERIGVTRPWRHQAEALHALDHGESTVIATGTGSGKSLPVWAEMFSLLARHEEAIATGAAGSIARRMVRPTMVYLAPTKALGADQVAAARGIIAAGNLPAVVTTCDGDSSSEEKKAARARADVIATNPDFVHYSLLASHARWARLLRGLHLIVLDEAHAYRGLFGANVALVLRRLIRAARAYGADPVVVFLSATAADPHGLAAAMLGESGGRAQTITEDGSPTGARDHILVRPDDDGSSDAAPLLADLVTRHHRTLMFVRSRYGAEAMAAHVRDLVAAADAKRVASYRGGYLPEERRQLEAELRCGGLVGLTATSALELGIDISGLDAVITSGWPGSRASLLQQAGRAGRAGSDGVAIFAARDDALDSYLVEHPEEIFAAGVEPTVINVANPHVLVPHLLAAASEFPLTPADFPLFGLGPATESVTPPLIEELLARDLLKSRPAGWMYNTLLERRAHDLTDLRGSGARDVAVVESETGRLLGTVSAGSADSSVHEGAIYLHQGQQFLVRDYDGQAAVAEPIQPQELRTVARSETSVEVLDVIDSAGTVALARVDVATQVTGFDRRRAKTGEIISSQRLKLPQRHLQTVAWQWHVPAGSLEAAGLAPGDIPGALHAAEHALISLLPLIAHCDRWDIGGVSFALHGESLEPTIFVYDGARGGAGFAAAGFEHRAAWVARTRDAVADCPCEAGCPRCIVSPKCGSGNEPLSKPGAIAVLDIMAAQISVPPEPAH</sequence>
<dbReference type="PANTHER" id="PTHR47957">
    <property type="entry name" value="ATP-DEPENDENT HELICASE HRQ1"/>
    <property type="match status" value="1"/>
</dbReference>
<name>A0A1H3WYX8_9ACTO</name>